<reference evidence="2" key="1">
    <citation type="journal article" date="2023" name="DNA Res.">
        <title>Chromosome-level genome assembly of Phrynocephalus forsythii using third-generation DNA sequencing and Hi-C analysis.</title>
        <authorList>
            <person name="Qi Y."/>
            <person name="Zhao W."/>
            <person name="Zhao Y."/>
            <person name="Niu C."/>
            <person name="Cao S."/>
            <person name="Zhang Y."/>
        </authorList>
    </citation>
    <scope>NUCLEOTIDE SEQUENCE</scope>
    <source>
        <tissue evidence="2">Muscle</tissue>
    </source>
</reference>
<feature type="non-terminal residue" evidence="2">
    <location>
        <position position="78"/>
    </location>
</feature>
<gene>
    <name evidence="2" type="ORF">JRQ81_012257</name>
</gene>
<organism evidence="2 3">
    <name type="scientific">Phrynocephalus forsythii</name>
    <dbReference type="NCBI Taxonomy" id="171643"/>
    <lineage>
        <taxon>Eukaryota</taxon>
        <taxon>Metazoa</taxon>
        <taxon>Chordata</taxon>
        <taxon>Craniata</taxon>
        <taxon>Vertebrata</taxon>
        <taxon>Euteleostomi</taxon>
        <taxon>Lepidosauria</taxon>
        <taxon>Squamata</taxon>
        <taxon>Bifurcata</taxon>
        <taxon>Unidentata</taxon>
        <taxon>Episquamata</taxon>
        <taxon>Toxicofera</taxon>
        <taxon>Iguania</taxon>
        <taxon>Acrodonta</taxon>
        <taxon>Agamidae</taxon>
        <taxon>Agaminae</taxon>
        <taxon>Phrynocephalus</taxon>
    </lineage>
</organism>
<protein>
    <submittedName>
        <fullName evidence="2">Uncharacterized protein</fullName>
    </submittedName>
</protein>
<name>A0A9Q1APZ2_9SAUR</name>
<feature type="region of interest" description="Disordered" evidence="1">
    <location>
        <begin position="1"/>
        <end position="30"/>
    </location>
</feature>
<evidence type="ECO:0000313" key="2">
    <source>
        <dbReference type="EMBL" id="KAJ7303315.1"/>
    </source>
</evidence>
<accession>A0A9Q1APZ2</accession>
<dbReference type="AlphaFoldDB" id="A0A9Q1APZ2"/>
<dbReference type="EMBL" id="JAPFRF010000024">
    <property type="protein sequence ID" value="KAJ7303315.1"/>
    <property type="molecule type" value="Genomic_DNA"/>
</dbReference>
<comment type="caution">
    <text evidence="2">The sequence shown here is derived from an EMBL/GenBank/DDBJ whole genome shotgun (WGS) entry which is preliminary data.</text>
</comment>
<keyword evidence="3" id="KW-1185">Reference proteome</keyword>
<feature type="non-terminal residue" evidence="2">
    <location>
        <position position="1"/>
    </location>
</feature>
<evidence type="ECO:0000256" key="1">
    <source>
        <dbReference type="SAM" id="MobiDB-lite"/>
    </source>
</evidence>
<proteinExistence type="predicted"/>
<sequence length="78" mass="9258">ETRVLSQDLHAHNPSSNPRSLYPREWRPGRSRDLGRDGNELICTLFFGPEGRNQIYFGLEGRRNKFWTRREEPTNICR</sequence>
<evidence type="ECO:0000313" key="3">
    <source>
        <dbReference type="Proteomes" id="UP001142489"/>
    </source>
</evidence>
<dbReference type="Proteomes" id="UP001142489">
    <property type="component" value="Unassembled WGS sequence"/>
</dbReference>